<evidence type="ECO:0000313" key="7">
    <source>
        <dbReference type="Proteomes" id="UP000694846"/>
    </source>
</evidence>
<dbReference type="AlphaFoldDB" id="A0A2S2QMR4"/>
<dbReference type="RefSeq" id="XP_025421897.1">
    <property type="nucleotide sequence ID" value="XM_025566112.1"/>
</dbReference>
<dbReference type="InterPro" id="IPR029277">
    <property type="entry name" value="SVWC_dom"/>
</dbReference>
<accession>A0A2S2QMR4</accession>
<sequence>MDCKLTVLAVLLGVVAIALSADEKSSTPAPEAEGTIRIYRRLIPADVLRDFPGLCFASTKCATVEPGHTWELSPFCGRSTCVQGEGTDRLLELVEDCGPYPKSNPKCKLSEKTNKTAAFPECCPVFECEPGVKLEYPEITVIENSEAAGAEGAAAAGTTSSPATEKPKA</sequence>
<evidence type="ECO:0000256" key="3">
    <source>
        <dbReference type="SAM" id="MobiDB-lite"/>
    </source>
</evidence>
<feature type="domain" description="Single" evidence="5">
    <location>
        <begin position="55"/>
        <end position="128"/>
    </location>
</feature>
<evidence type="ECO:0000313" key="8">
    <source>
        <dbReference type="RefSeq" id="XP_025421897.1"/>
    </source>
</evidence>
<dbReference type="Proteomes" id="UP000694846">
    <property type="component" value="Unplaced"/>
</dbReference>
<dbReference type="GeneID" id="112691737"/>
<dbReference type="GO" id="GO:0005576">
    <property type="term" value="C:extracellular region"/>
    <property type="evidence" value="ECO:0007669"/>
    <property type="project" value="UniProtKB-SubCell"/>
</dbReference>
<keyword evidence="7" id="KW-1185">Reference proteome</keyword>
<reference evidence="6" key="1">
    <citation type="submission" date="2018-04" db="EMBL/GenBank/DDBJ databases">
        <title>Transcriptome assembly of Sipha flava.</title>
        <authorList>
            <person name="Scully E.D."/>
            <person name="Geib S.M."/>
            <person name="Palmer N.A."/>
            <person name="Koch K."/>
            <person name="Bradshaw J."/>
            <person name="Heng-Moss T."/>
            <person name="Sarath G."/>
        </authorList>
    </citation>
    <scope>NUCLEOTIDE SEQUENCE</scope>
</reference>
<name>A0A2S2QMR4_9HEMI</name>
<evidence type="ECO:0000256" key="2">
    <source>
        <dbReference type="ARBA" id="ARBA00022525"/>
    </source>
</evidence>
<keyword evidence="2" id="KW-0964">Secreted</keyword>
<dbReference type="OrthoDB" id="6329054at2759"/>
<gene>
    <name evidence="8" type="primary">LOC112691737</name>
    <name evidence="6" type="ORF">g.142010</name>
</gene>
<keyword evidence="4" id="KW-0732">Signal</keyword>
<dbReference type="EMBL" id="GGMS01009785">
    <property type="protein sequence ID" value="MBY78988.1"/>
    <property type="molecule type" value="Transcribed_RNA"/>
</dbReference>
<evidence type="ECO:0000259" key="5">
    <source>
        <dbReference type="SMART" id="SM01318"/>
    </source>
</evidence>
<dbReference type="Pfam" id="PF15430">
    <property type="entry name" value="SVWC"/>
    <property type="match status" value="1"/>
</dbReference>
<organism evidence="6">
    <name type="scientific">Sipha flava</name>
    <name type="common">yellow sugarcane aphid</name>
    <dbReference type="NCBI Taxonomy" id="143950"/>
    <lineage>
        <taxon>Eukaryota</taxon>
        <taxon>Metazoa</taxon>
        <taxon>Ecdysozoa</taxon>
        <taxon>Arthropoda</taxon>
        <taxon>Hexapoda</taxon>
        <taxon>Insecta</taxon>
        <taxon>Pterygota</taxon>
        <taxon>Neoptera</taxon>
        <taxon>Paraneoptera</taxon>
        <taxon>Hemiptera</taxon>
        <taxon>Sternorrhyncha</taxon>
        <taxon>Aphidomorpha</taxon>
        <taxon>Aphidoidea</taxon>
        <taxon>Aphididae</taxon>
        <taxon>Sipha</taxon>
    </lineage>
</organism>
<dbReference type="SMART" id="SM01318">
    <property type="entry name" value="SVWC"/>
    <property type="match status" value="1"/>
</dbReference>
<reference evidence="8" key="2">
    <citation type="submission" date="2025-04" db="UniProtKB">
        <authorList>
            <consortium name="RefSeq"/>
        </authorList>
    </citation>
    <scope>IDENTIFICATION</scope>
    <source>
        <tissue evidence="8">Whole body</tissue>
    </source>
</reference>
<feature type="chain" id="PRO_5044579200" evidence="4">
    <location>
        <begin position="21"/>
        <end position="169"/>
    </location>
</feature>
<feature type="signal peptide" evidence="4">
    <location>
        <begin position="1"/>
        <end position="20"/>
    </location>
</feature>
<evidence type="ECO:0000256" key="1">
    <source>
        <dbReference type="ARBA" id="ARBA00004613"/>
    </source>
</evidence>
<evidence type="ECO:0000313" key="6">
    <source>
        <dbReference type="EMBL" id="MBY78988.1"/>
    </source>
</evidence>
<evidence type="ECO:0000256" key="4">
    <source>
        <dbReference type="SAM" id="SignalP"/>
    </source>
</evidence>
<comment type="subcellular location">
    <subcellularLocation>
        <location evidence="1">Secreted</location>
    </subcellularLocation>
</comment>
<feature type="region of interest" description="Disordered" evidence="3">
    <location>
        <begin position="148"/>
        <end position="169"/>
    </location>
</feature>
<proteinExistence type="predicted"/>
<protein>
    <submittedName>
        <fullName evidence="8">Uncharacterized protein LOC112691737</fullName>
    </submittedName>
</protein>